<protein>
    <submittedName>
        <fullName evidence="2">Uncharacterized protein</fullName>
    </submittedName>
</protein>
<feature type="region of interest" description="Disordered" evidence="1">
    <location>
        <begin position="1"/>
        <end position="20"/>
    </location>
</feature>
<feature type="region of interest" description="Disordered" evidence="1">
    <location>
        <begin position="83"/>
        <end position="105"/>
    </location>
</feature>
<organism evidence="2 3">
    <name type="scientific">Moniliophthora roreri (strain MCA 2997)</name>
    <name type="common">Cocoa frosty pod rot fungus</name>
    <name type="synonym">Crinipellis roreri</name>
    <dbReference type="NCBI Taxonomy" id="1381753"/>
    <lineage>
        <taxon>Eukaryota</taxon>
        <taxon>Fungi</taxon>
        <taxon>Dikarya</taxon>
        <taxon>Basidiomycota</taxon>
        <taxon>Agaricomycotina</taxon>
        <taxon>Agaricomycetes</taxon>
        <taxon>Agaricomycetidae</taxon>
        <taxon>Agaricales</taxon>
        <taxon>Marasmiineae</taxon>
        <taxon>Marasmiaceae</taxon>
        <taxon>Moniliophthora</taxon>
    </lineage>
</organism>
<keyword evidence="3" id="KW-1185">Reference proteome</keyword>
<gene>
    <name evidence="2" type="ORF">Moror_17916</name>
</gene>
<comment type="caution">
    <text evidence="2">The sequence shown here is derived from an EMBL/GenBank/DDBJ whole genome shotgun (WGS) entry which is preliminary data.</text>
</comment>
<dbReference type="HOGENOM" id="CLU_2237258_0_0_1"/>
<dbReference type="KEGG" id="mrr:Moror_17916"/>
<evidence type="ECO:0000256" key="1">
    <source>
        <dbReference type="SAM" id="MobiDB-lite"/>
    </source>
</evidence>
<reference evidence="2 3" key="1">
    <citation type="journal article" date="2014" name="BMC Genomics">
        <title>Genome and secretome analysis of the hemibiotrophic fungal pathogen, Moniliophthora roreri, which causes frosty pod rot disease of cacao: mechanisms of the biotrophic and necrotrophic phases.</title>
        <authorList>
            <person name="Meinhardt L.W."/>
            <person name="Costa G.G.L."/>
            <person name="Thomazella D.P.T."/>
            <person name="Teixeira P.J.P.L."/>
            <person name="Carazzolle M.F."/>
            <person name="Schuster S.C."/>
            <person name="Carlson J.E."/>
            <person name="Guiltinan M.J."/>
            <person name="Mieczkowski P."/>
            <person name="Farmer A."/>
            <person name="Ramaraj T."/>
            <person name="Crozier J."/>
            <person name="Davis R.E."/>
            <person name="Shao J."/>
            <person name="Melnick R.L."/>
            <person name="Pereira G.A.G."/>
            <person name="Bailey B.A."/>
        </authorList>
    </citation>
    <scope>NUCLEOTIDE SEQUENCE [LARGE SCALE GENOMIC DNA]</scope>
    <source>
        <strain evidence="2 3">MCA 2997</strain>
    </source>
</reference>
<dbReference type="EMBL" id="AWSO01000031">
    <property type="protein sequence ID" value="ESK97201.1"/>
    <property type="molecule type" value="Genomic_DNA"/>
</dbReference>
<proteinExistence type="predicted"/>
<evidence type="ECO:0000313" key="3">
    <source>
        <dbReference type="Proteomes" id="UP000017559"/>
    </source>
</evidence>
<name>V2XWH5_MONRO</name>
<dbReference type="Proteomes" id="UP000017559">
    <property type="component" value="Unassembled WGS sequence"/>
</dbReference>
<dbReference type="AlphaFoldDB" id="V2XWH5"/>
<sequence>MVTVKTDPLTRSISDGRDIHAPLSHQPALKWCRSSYAMGHTSAMLRDSDGRKELKGTFATQHYGMKSPTWTLMWRRALDPSTTHPGTGGIDGCLLGNMAETQRDG</sequence>
<evidence type="ECO:0000313" key="2">
    <source>
        <dbReference type="EMBL" id="ESK97201.1"/>
    </source>
</evidence>
<accession>V2XWH5</accession>